<evidence type="ECO:0000259" key="3">
    <source>
        <dbReference type="PROSITE" id="PS50110"/>
    </source>
</evidence>
<dbReference type="Pfam" id="PF00072">
    <property type="entry name" value="Response_reg"/>
    <property type="match status" value="1"/>
</dbReference>
<dbReference type="PANTHER" id="PTHR44591">
    <property type="entry name" value="STRESS RESPONSE REGULATOR PROTEIN 1"/>
    <property type="match status" value="1"/>
</dbReference>
<dbReference type="InterPro" id="IPR050595">
    <property type="entry name" value="Bact_response_regulator"/>
</dbReference>
<dbReference type="Gene3D" id="3.40.50.2300">
    <property type="match status" value="1"/>
</dbReference>
<dbReference type="RefSeq" id="WP_142526852.1">
    <property type="nucleotide sequence ID" value="NZ_CBCSJO010000003.1"/>
</dbReference>
<dbReference type="InterPro" id="IPR011006">
    <property type="entry name" value="CheY-like_superfamily"/>
</dbReference>
<dbReference type="SUPFAM" id="SSF52172">
    <property type="entry name" value="CheY-like"/>
    <property type="match status" value="1"/>
</dbReference>
<gene>
    <name evidence="4" type="ORF">SAMN06265348_102163</name>
</gene>
<dbReference type="GO" id="GO:0000160">
    <property type="term" value="P:phosphorelay signal transduction system"/>
    <property type="evidence" value="ECO:0007669"/>
    <property type="project" value="InterPro"/>
</dbReference>
<dbReference type="SMART" id="SM00448">
    <property type="entry name" value="REC"/>
    <property type="match status" value="1"/>
</dbReference>
<comment type="caution">
    <text evidence="2">Lacks conserved residue(s) required for the propagation of feature annotation.</text>
</comment>
<evidence type="ECO:0000313" key="4">
    <source>
        <dbReference type="EMBL" id="SMO44420.1"/>
    </source>
</evidence>
<proteinExistence type="predicted"/>
<name>A0A521BCE8_9SPHI</name>
<reference evidence="4 5" key="1">
    <citation type="submission" date="2017-05" db="EMBL/GenBank/DDBJ databases">
        <authorList>
            <person name="Varghese N."/>
            <person name="Submissions S."/>
        </authorList>
    </citation>
    <scope>NUCLEOTIDE SEQUENCE [LARGE SCALE GENOMIC DNA]</scope>
    <source>
        <strain evidence="4 5">DSM 19036</strain>
    </source>
</reference>
<dbReference type="EMBL" id="FXTN01000002">
    <property type="protein sequence ID" value="SMO44420.1"/>
    <property type="molecule type" value="Genomic_DNA"/>
</dbReference>
<dbReference type="AlphaFoldDB" id="A0A521BCE8"/>
<sequence length="124" mass="13876">MSRNILLIDKDPAIIDVISLILEEEGYSVLISKKPFNLQEVIHHQPALILLHNGLNNEGSFICQSIKYFQGTNHIPVIMSSTRPDLADISKKSSADAYIQKPFDIEDFLALIKKTLIGSESKNL</sequence>
<dbReference type="InterPro" id="IPR001789">
    <property type="entry name" value="Sig_transdc_resp-reg_receiver"/>
</dbReference>
<organism evidence="4 5">
    <name type="scientific">Pedobacter westerhofensis</name>
    <dbReference type="NCBI Taxonomy" id="425512"/>
    <lineage>
        <taxon>Bacteria</taxon>
        <taxon>Pseudomonadati</taxon>
        <taxon>Bacteroidota</taxon>
        <taxon>Sphingobacteriia</taxon>
        <taxon>Sphingobacteriales</taxon>
        <taxon>Sphingobacteriaceae</taxon>
        <taxon>Pedobacter</taxon>
    </lineage>
</organism>
<evidence type="ECO:0000256" key="1">
    <source>
        <dbReference type="ARBA" id="ARBA00022553"/>
    </source>
</evidence>
<dbReference type="PROSITE" id="PS50110">
    <property type="entry name" value="RESPONSE_REGULATORY"/>
    <property type="match status" value="1"/>
</dbReference>
<dbReference type="Proteomes" id="UP000320300">
    <property type="component" value="Unassembled WGS sequence"/>
</dbReference>
<keyword evidence="1" id="KW-0597">Phosphoprotein</keyword>
<keyword evidence="5" id="KW-1185">Reference proteome</keyword>
<protein>
    <submittedName>
        <fullName evidence="4">Response regulator receiver domain-containing protein</fullName>
    </submittedName>
</protein>
<evidence type="ECO:0000256" key="2">
    <source>
        <dbReference type="PROSITE-ProRule" id="PRU00169"/>
    </source>
</evidence>
<evidence type="ECO:0000313" key="5">
    <source>
        <dbReference type="Proteomes" id="UP000320300"/>
    </source>
</evidence>
<accession>A0A521BCE8</accession>
<dbReference type="PANTHER" id="PTHR44591:SF3">
    <property type="entry name" value="RESPONSE REGULATORY DOMAIN-CONTAINING PROTEIN"/>
    <property type="match status" value="1"/>
</dbReference>
<dbReference type="OrthoDB" id="770750at2"/>
<feature type="domain" description="Response regulatory" evidence="3">
    <location>
        <begin position="4"/>
        <end position="116"/>
    </location>
</feature>